<dbReference type="AlphaFoldDB" id="A0A3L8RX29"/>
<evidence type="ECO:0000313" key="3">
    <source>
        <dbReference type="Proteomes" id="UP000276834"/>
    </source>
</evidence>
<dbReference type="Proteomes" id="UP000276834">
    <property type="component" value="Unassembled WGS sequence"/>
</dbReference>
<dbReference type="EMBL" id="QUSF01000149">
    <property type="protein sequence ID" value="RLV89367.1"/>
    <property type="molecule type" value="Genomic_DNA"/>
</dbReference>
<evidence type="ECO:0000256" key="1">
    <source>
        <dbReference type="SAM" id="MobiDB-lite"/>
    </source>
</evidence>
<feature type="compositionally biased region" description="Gly residues" evidence="1">
    <location>
        <begin position="51"/>
        <end position="67"/>
    </location>
</feature>
<feature type="compositionally biased region" description="Basic and acidic residues" evidence="1">
    <location>
        <begin position="106"/>
        <end position="119"/>
    </location>
</feature>
<proteinExistence type="predicted"/>
<evidence type="ECO:0000313" key="2">
    <source>
        <dbReference type="EMBL" id="RLV89367.1"/>
    </source>
</evidence>
<accession>A0A3L8RX29</accession>
<sequence length="206" mass="21616">MEKARLSWQSLSSTAQGKEEEEEEEDEGGDRGQLRTGGRVVPEGPHPGFGSRAGGGGSGGKEGGKGGWKIKRRPPAPAFCTHRDGAPAPPGPAPRQTRQTTSSERGPAEEAPTAREFRLLRAPGPRDMGTSRHPASATAALPAWTPSHLRMQKDDAATGSAHPGVPPNPPRLCTASPRDTETSQHPANASVALLAWIPLPPWDAEG</sequence>
<keyword evidence="3" id="KW-1185">Reference proteome</keyword>
<feature type="region of interest" description="Disordered" evidence="1">
    <location>
        <begin position="1"/>
        <end position="186"/>
    </location>
</feature>
<gene>
    <name evidence="2" type="ORF">DV515_00014923</name>
</gene>
<reference evidence="2 3" key="1">
    <citation type="journal article" date="2018" name="Proc. R. Soc. B">
        <title>A non-coding region near Follistatin controls head colour polymorphism in the Gouldian finch.</title>
        <authorList>
            <person name="Toomey M.B."/>
            <person name="Marques C.I."/>
            <person name="Andrade P."/>
            <person name="Araujo P.M."/>
            <person name="Sabatino S."/>
            <person name="Gazda M.A."/>
            <person name="Afonso S."/>
            <person name="Lopes R.J."/>
            <person name="Corbo J.C."/>
            <person name="Carneiro M."/>
        </authorList>
    </citation>
    <scope>NUCLEOTIDE SEQUENCE [LARGE SCALE GENOMIC DNA]</scope>
    <source>
        <strain evidence="2">Red01</strain>
        <tissue evidence="2">Muscle</tissue>
    </source>
</reference>
<feature type="compositionally biased region" description="Acidic residues" evidence="1">
    <location>
        <begin position="19"/>
        <end position="28"/>
    </location>
</feature>
<feature type="compositionally biased region" description="Polar residues" evidence="1">
    <location>
        <begin position="7"/>
        <end position="16"/>
    </location>
</feature>
<comment type="caution">
    <text evidence="2">The sequence shown here is derived from an EMBL/GenBank/DDBJ whole genome shotgun (WGS) entry which is preliminary data.</text>
</comment>
<name>A0A3L8RX29_CHLGU</name>
<organism evidence="2 3">
    <name type="scientific">Chloebia gouldiae</name>
    <name type="common">Gouldian finch</name>
    <name type="synonym">Erythrura gouldiae</name>
    <dbReference type="NCBI Taxonomy" id="44316"/>
    <lineage>
        <taxon>Eukaryota</taxon>
        <taxon>Metazoa</taxon>
        <taxon>Chordata</taxon>
        <taxon>Craniata</taxon>
        <taxon>Vertebrata</taxon>
        <taxon>Euteleostomi</taxon>
        <taxon>Archelosauria</taxon>
        <taxon>Archosauria</taxon>
        <taxon>Dinosauria</taxon>
        <taxon>Saurischia</taxon>
        <taxon>Theropoda</taxon>
        <taxon>Coelurosauria</taxon>
        <taxon>Aves</taxon>
        <taxon>Neognathae</taxon>
        <taxon>Neoaves</taxon>
        <taxon>Telluraves</taxon>
        <taxon>Australaves</taxon>
        <taxon>Passeriformes</taxon>
        <taxon>Passeroidea</taxon>
        <taxon>Passeridae</taxon>
        <taxon>Chloebia</taxon>
    </lineage>
</organism>
<protein>
    <submittedName>
        <fullName evidence="2">Uncharacterized protein</fullName>
    </submittedName>
</protein>